<evidence type="ECO:0000313" key="1">
    <source>
        <dbReference type="EMBL" id="KAJ8419308.1"/>
    </source>
</evidence>
<dbReference type="EMBL" id="JAKOGI010005521">
    <property type="protein sequence ID" value="KAJ8419308.1"/>
    <property type="molecule type" value="Genomic_DNA"/>
</dbReference>
<dbReference type="SUPFAM" id="SSF56219">
    <property type="entry name" value="DNase I-like"/>
    <property type="match status" value="1"/>
</dbReference>
<dbReference type="AlphaFoldDB" id="A0A9Q1GGD1"/>
<evidence type="ECO:0008006" key="3">
    <source>
        <dbReference type="Google" id="ProtNLM"/>
    </source>
</evidence>
<organism evidence="1 2">
    <name type="scientific">Carnegiea gigantea</name>
    <dbReference type="NCBI Taxonomy" id="171969"/>
    <lineage>
        <taxon>Eukaryota</taxon>
        <taxon>Viridiplantae</taxon>
        <taxon>Streptophyta</taxon>
        <taxon>Embryophyta</taxon>
        <taxon>Tracheophyta</taxon>
        <taxon>Spermatophyta</taxon>
        <taxon>Magnoliopsida</taxon>
        <taxon>eudicotyledons</taxon>
        <taxon>Gunneridae</taxon>
        <taxon>Pentapetalae</taxon>
        <taxon>Caryophyllales</taxon>
        <taxon>Cactineae</taxon>
        <taxon>Cactaceae</taxon>
        <taxon>Cactoideae</taxon>
        <taxon>Echinocereeae</taxon>
        <taxon>Carnegiea</taxon>
    </lineage>
</organism>
<dbReference type="Proteomes" id="UP001153076">
    <property type="component" value="Unassembled WGS sequence"/>
</dbReference>
<reference evidence="1" key="1">
    <citation type="submission" date="2022-04" db="EMBL/GenBank/DDBJ databases">
        <title>Carnegiea gigantea Genome sequencing and assembly v2.</title>
        <authorList>
            <person name="Copetti D."/>
            <person name="Sanderson M.J."/>
            <person name="Burquez A."/>
            <person name="Wojciechowski M.F."/>
        </authorList>
    </citation>
    <scope>NUCLEOTIDE SEQUENCE</scope>
    <source>
        <strain evidence="1">SGP5-SGP5p</strain>
        <tissue evidence="1">Aerial part</tissue>
    </source>
</reference>
<accession>A0A9Q1GGD1</accession>
<comment type="caution">
    <text evidence="1">The sequence shown here is derived from an EMBL/GenBank/DDBJ whole genome shotgun (WGS) entry which is preliminary data.</text>
</comment>
<dbReference type="Gene3D" id="3.60.10.10">
    <property type="entry name" value="Endonuclease/exonuclease/phosphatase"/>
    <property type="match status" value="1"/>
</dbReference>
<protein>
    <recommendedName>
        <fullName evidence="3">Endonuclease/exonuclease/phosphatase domain-containing protein</fullName>
    </recommendedName>
</protein>
<proteinExistence type="predicted"/>
<keyword evidence="2" id="KW-1185">Reference proteome</keyword>
<name>A0A9Q1GGD1_9CARY</name>
<gene>
    <name evidence="1" type="ORF">Cgig2_009219</name>
</gene>
<evidence type="ECO:0000313" key="2">
    <source>
        <dbReference type="Proteomes" id="UP001153076"/>
    </source>
</evidence>
<sequence>MDKVYQNWQWKHNASMTDRGRIILSWHPRRYQFNLILKTNQLIHGEAIQLSTNKKFYITFVYGRNLEEQRIPSWDDLISSSQSLEDSWCVLGDFNSMLNQGERIGGIEVTNGEISDFAACIKHCGLIDKAPHNELWYKGFAYTYTKDKGFKDMVKHSLAQNQRGSSLNTL</sequence>
<dbReference type="InterPro" id="IPR036691">
    <property type="entry name" value="Endo/exonu/phosph_ase_sf"/>
</dbReference>
<dbReference type="OrthoDB" id="1930966at2759"/>